<dbReference type="HOGENOM" id="CLU_006855_3_4_0"/>
<protein>
    <submittedName>
        <fullName evidence="7">Sodium:neurotransmitter symporter</fullName>
    </submittedName>
</protein>
<dbReference type="Proteomes" id="UP000019151">
    <property type="component" value="Chromosome"/>
</dbReference>
<keyword evidence="8" id="KW-1185">Reference proteome</keyword>
<keyword evidence="3 6" id="KW-0812">Transmembrane</keyword>
<evidence type="ECO:0000313" key="8">
    <source>
        <dbReference type="Proteomes" id="UP000019151"/>
    </source>
</evidence>
<accession>W0RCM8</accession>
<dbReference type="GO" id="GO:0016020">
    <property type="term" value="C:membrane"/>
    <property type="evidence" value="ECO:0007669"/>
    <property type="project" value="UniProtKB-SubCell"/>
</dbReference>
<sequence length="443" mass="46410">MKDTPRETFASRFGTLMTIVGVALGLGNVWRFPYMVGKFGGAAFVLLYVVISLAIGVPALMAEFALGRLTRRGPVGAFAGGGFPAGRAVGWFFFAVVIAATGYYTAVIGWVLYYAVGQAVAIVNPSFDASAILPPDTGFAPTSFVLQLLCTGLVIVACALVVHRGLRAGIERASKIIVPALLVVILVLLVRSVTLPGAMAGVRWYILKVRFADLNAGVLVAALGHAIFSLSLGGTFMVVYGSYLDARESLARPALWTVFGDTVSSLLAGFAVIPAVFALGLQPTSGPGLIFSTLPKVFAAIPFGRAFGVLFFAGLLGAGYLSDVGAFEVLVAGLTDNTRLSRGCAVVVMSVAAFVLAIPPTINNAVFVPWDLTFGSGMQTLGALFAVLTVGWCVNRSAALRELGLGGRGAWLYYWIRFGIPLAIVAAGVWWLLTSVLGTVRAV</sequence>
<dbReference type="SUPFAM" id="SSF161070">
    <property type="entry name" value="SNF-like"/>
    <property type="match status" value="1"/>
</dbReference>
<feature type="transmembrane region" description="Helical" evidence="6">
    <location>
        <begin position="343"/>
        <end position="362"/>
    </location>
</feature>
<feature type="transmembrane region" description="Helical" evidence="6">
    <location>
        <begin position="255"/>
        <end position="277"/>
    </location>
</feature>
<evidence type="ECO:0000256" key="2">
    <source>
        <dbReference type="ARBA" id="ARBA00022448"/>
    </source>
</evidence>
<dbReference type="RefSeq" id="WP_025409620.1">
    <property type="nucleotide sequence ID" value="NZ_CP007128.1"/>
</dbReference>
<dbReference type="KEGG" id="gba:J421_0538"/>
<keyword evidence="4 6" id="KW-1133">Transmembrane helix</keyword>
<comment type="subcellular location">
    <subcellularLocation>
        <location evidence="1">Membrane</location>
        <topology evidence="1">Multi-pass membrane protein</topology>
    </subcellularLocation>
</comment>
<proteinExistence type="predicted"/>
<evidence type="ECO:0000313" key="7">
    <source>
        <dbReference type="EMBL" id="AHG88075.1"/>
    </source>
</evidence>
<dbReference type="EMBL" id="CP007128">
    <property type="protein sequence ID" value="AHG88075.1"/>
    <property type="molecule type" value="Genomic_DNA"/>
</dbReference>
<dbReference type="FunCoup" id="W0RCM8">
    <property type="interactions" value="97"/>
</dbReference>
<feature type="transmembrane region" description="Helical" evidence="6">
    <location>
        <begin position="42"/>
        <end position="67"/>
    </location>
</feature>
<dbReference type="OrthoDB" id="9762833at2"/>
<keyword evidence="2" id="KW-0813">Transport</keyword>
<dbReference type="PANTHER" id="PTHR42948:SF1">
    <property type="entry name" value="TRANSPORTER"/>
    <property type="match status" value="1"/>
</dbReference>
<evidence type="ECO:0000256" key="3">
    <source>
        <dbReference type="ARBA" id="ARBA00022692"/>
    </source>
</evidence>
<dbReference type="InterPro" id="IPR037272">
    <property type="entry name" value="SNS_sf"/>
</dbReference>
<feature type="transmembrane region" description="Helical" evidence="6">
    <location>
        <begin position="144"/>
        <end position="166"/>
    </location>
</feature>
<dbReference type="PROSITE" id="PS50267">
    <property type="entry name" value="NA_NEUROTRAN_SYMP_3"/>
    <property type="match status" value="1"/>
</dbReference>
<dbReference type="InParanoid" id="W0RCM8"/>
<feature type="transmembrane region" description="Helical" evidence="6">
    <location>
        <begin position="297"/>
        <end position="322"/>
    </location>
</feature>
<organism evidence="7 8">
    <name type="scientific">Gemmatirosa kalamazoonensis</name>
    <dbReference type="NCBI Taxonomy" id="861299"/>
    <lineage>
        <taxon>Bacteria</taxon>
        <taxon>Pseudomonadati</taxon>
        <taxon>Gemmatimonadota</taxon>
        <taxon>Gemmatimonadia</taxon>
        <taxon>Gemmatimonadales</taxon>
        <taxon>Gemmatimonadaceae</taxon>
        <taxon>Gemmatirosa</taxon>
    </lineage>
</organism>
<evidence type="ECO:0000256" key="5">
    <source>
        <dbReference type="ARBA" id="ARBA00023136"/>
    </source>
</evidence>
<gene>
    <name evidence="7" type="ORF">J421_0538</name>
</gene>
<dbReference type="eggNOG" id="COG0733">
    <property type="taxonomic scope" value="Bacteria"/>
</dbReference>
<feature type="transmembrane region" description="Helical" evidence="6">
    <location>
        <begin position="12"/>
        <end position="30"/>
    </location>
</feature>
<dbReference type="STRING" id="861299.J421_0538"/>
<dbReference type="InterPro" id="IPR047218">
    <property type="entry name" value="YocR/YhdH-like"/>
</dbReference>
<evidence type="ECO:0000256" key="4">
    <source>
        <dbReference type="ARBA" id="ARBA00022989"/>
    </source>
</evidence>
<feature type="transmembrane region" description="Helical" evidence="6">
    <location>
        <begin position="374"/>
        <end position="394"/>
    </location>
</feature>
<evidence type="ECO:0000256" key="1">
    <source>
        <dbReference type="ARBA" id="ARBA00004141"/>
    </source>
</evidence>
<feature type="transmembrane region" description="Helical" evidence="6">
    <location>
        <begin position="414"/>
        <end position="433"/>
    </location>
</feature>
<feature type="transmembrane region" description="Helical" evidence="6">
    <location>
        <begin position="88"/>
        <end position="116"/>
    </location>
</feature>
<dbReference type="AlphaFoldDB" id="W0RCM8"/>
<dbReference type="Pfam" id="PF00209">
    <property type="entry name" value="SNF"/>
    <property type="match status" value="2"/>
</dbReference>
<evidence type="ECO:0000256" key="6">
    <source>
        <dbReference type="SAM" id="Phobius"/>
    </source>
</evidence>
<dbReference type="PRINTS" id="PR00176">
    <property type="entry name" value="NANEUSMPORT"/>
</dbReference>
<dbReference type="NCBIfam" id="NF037979">
    <property type="entry name" value="Na_transp"/>
    <property type="match status" value="1"/>
</dbReference>
<name>W0RCM8_9BACT</name>
<feature type="transmembrane region" description="Helical" evidence="6">
    <location>
        <begin position="218"/>
        <end position="243"/>
    </location>
</feature>
<dbReference type="InterPro" id="IPR000175">
    <property type="entry name" value="Na/ntran_symport"/>
</dbReference>
<keyword evidence="5 6" id="KW-0472">Membrane</keyword>
<reference evidence="7 8" key="1">
    <citation type="journal article" date="2014" name="Genome Announc.">
        <title>Genome Sequence and Methylome of Soil Bacterium Gemmatirosa kalamazoonensis KBS708T, a Member of the Rarely Cultivated Gemmatimonadetes Phylum.</title>
        <authorList>
            <person name="Debruyn J.M."/>
            <person name="Radosevich M."/>
            <person name="Wommack K.E."/>
            <person name="Polson S.W."/>
            <person name="Hauser L.J."/>
            <person name="Fawaz M.N."/>
            <person name="Korlach J."/>
            <person name="Tsai Y.C."/>
        </authorList>
    </citation>
    <scope>NUCLEOTIDE SEQUENCE [LARGE SCALE GENOMIC DNA]</scope>
    <source>
        <strain evidence="7 8">KBS708</strain>
    </source>
</reference>
<dbReference type="CDD" id="cd10336">
    <property type="entry name" value="SLC6sbd_Tyt1-Like"/>
    <property type="match status" value="1"/>
</dbReference>
<dbReference type="PANTHER" id="PTHR42948">
    <property type="entry name" value="TRANSPORTER"/>
    <property type="match status" value="1"/>
</dbReference>
<feature type="transmembrane region" description="Helical" evidence="6">
    <location>
        <begin position="178"/>
        <end position="206"/>
    </location>
</feature>